<reference evidence="1 2" key="1">
    <citation type="submission" date="2016-10" db="EMBL/GenBank/DDBJ databases">
        <title>Genome sequence of the basidiomycete white-rot fungus Trametes pubescens.</title>
        <authorList>
            <person name="Makela M.R."/>
            <person name="Granchi Z."/>
            <person name="Peng M."/>
            <person name="De Vries R.P."/>
            <person name="Grigoriev I."/>
            <person name="Riley R."/>
            <person name="Hilden K."/>
        </authorList>
    </citation>
    <scope>NUCLEOTIDE SEQUENCE [LARGE SCALE GENOMIC DNA]</scope>
    <source>
        <strain evidence="1 2">FBCC735</strain>
    </source>
</reference>
<dbReference type="AlphaFoldDB" id="A0A1M2V850"/>
<accession>A0A1M2V850</accession>
<proteinExistence type="predicted"/>
<gene>
    <name evidence="1" type="ORF">TRAPUB_5603</name>
</gene>
<sequence length="80" mass="8963">MVSVLSLVNGRRQYSGMICHLLMLWNRCGASVYVHEMVKRPKATLSKVNNSAQEAHSADVLRHTEVNIRRPLRCSVSSLG</sequence>
<evidence type="ECO:0000313" key="2">
    <source>
        <dbReference type="Proteomes" id="UP000184267"/>
    </source>
</evidence>
<organism evidence="1 2">
    <name type="scientific">Trametes pubescens</name>
    <name type="common">White-rot fungus</name>
    <dbReference type="NCBI Taxonomy" id="154538"/>
    <lineage>
        <taxon>Eukaryota</taxon>
        <taxon>Fungi</taxon>
        <taxon>Dikarya</taxon>
        <taxon>Basidiomycota</taxon>
        <taxon>Agaricomycotina</taxon>
        <taxon>Agaricomycetes</taxon>
        <taxon>Polyporales</taxon>
        <taxon>Polyporaceae</taxon>
        <taxon>Trametes</taxon>
    </lineage>
</organism>
<dbReference type="Proteomes" id="UP000184267">
    <property type="component" value="Unassembled WGS sequence"/>
</dbReference>
<dbReference type="EMBL" id="MNAD01001599">
    <property type="protein sequence ID" value="OJT03781.1"/>
    <property type="molecule type" value="Genomic_DNA"/>
</dbReference>
<keyword evidence="2" id="KW-1185">Reference proteome</keyword>
<evidence type="ECO:0000313" key="1">
    <source>
        <dbReference type="EMBL" id="OJT03781.1"/>
    </source>
</evidence>
<name>A0A1M2V850_TRAPU</name>
<comment type="caution">
    <text evidence="1">The sequence shown here is derived from an EMBL/GenBank/DDBJ whole genome shotgun (WGS) entry which is preliminary data.</text>
</comment>
<protein>
    <submittedName>
        <fullName evidence="1">Uncharacterized protein</fullName>
    </submittedName>
</protein>